<dbReference type="GO" id="GO:0005886">
    <property type="term" value="C:plasma membrane"/>
    <property type="evidence" value="ECO:0007669"/>
    <property type="project" value="UniProtKB-SubCell"/>
</dbReference>
<feature type="domain" description="EamA" evidence="7">
    <location>
        <begin position="5"/>
        <end position="140"/>
    </location>
</feature>
<feature type="transmembrane region" description="Helical" evidence="6">
    <location>
        <begin position="5"/>
        <end position="22"/>
    </location>
</feature>
<feature type="transmembrane region" description="Helical" evidence="6">
    <location>
        <begin position="100"/>
        <end position="117"/>
    </location>
</feature>
<accession>A0A081C0G4</accession>
<feature type="transmembrane region" description="Helical" evidence="6">
    <location>
        <begin position="124"/>
        <end position="141"/>
    </location>
</feature>
<evidence type="ECO:0000256" key="1">
    <source>
        <dbReference type="ARBA" id="ARBA00004651"/>
    </source>
</evidence>
<dbReference type="PANTHER" id="PTHR32322">
    <property type="entry name" value="INNER MEMBRANE TRANSPORTER"/>
    <property type="match status" value="1"/>
</dbReference>
<keyword evidence="2" id="KW-1003">Cell membrane</keyword>
<feature type="transmembrane region" description="Helical" evidence="6">
    <location>
        <begin position="240"/>
        <end position="260"/>
    </location>
</feature>
<sequence>MNIKAIISLGISIIAFGISHITDKVGVNSGLDPWSFAITRVFIAALIVGAIWVRKARTEHLKLRLHILRNLAVIGIGASGLVVLLGLLAMSSTTATNKGVMQGMYTAVTMIFAYFMVHERLPRLFVLIFATMVTGLVLLTTKGDLTLPNPGDWLLFLTIPIIGFANAYAKKTMKGVQALTVSFGRLFFGILFLLCFLPFMTWEQWQTLASGFKWVLFSGLLSAVSIVTFYEGVELVGPTLAAAMMTISPAITAMIEWLFLGQRFTLIQIVGLTLILGSAMLLTRLQVSYAVPPSAVDS</sequence>
<comment type="subcellular location">
    <subcellularLocation>
        <location evidence="1">Cell membrane</location>
        <topology evidence="1">Multi-pass membrane protein</topology>
    </subcellularLocation>
</comment>
<feature type="transmembrane region" description="Helical" evidence="6">
    <location>
        <begin position="34"/>
        <end position="53"/>
    </location>
</feature>
<evidence type="ECO:0000256" key="3">
    <source>
        <dbReference type="ARBA" id="ARBA00022692"/>
    </source>
</evidence>
<feature type="transmembrane region" description="Helical" evidence="6">
    <location>
        <begin position="65"/>
        <end position="88"/>
    </location>
</feature>
<dbReference type="HOGENOM" id="CLU_932736_0_0_0"/>
<dbReference type="SUPFAM" id="SSF103481">
    <property type="entry name" value="Multidrug resistance efflux transporter EmrE"/>
    <property type="match status" value="2"/>
</dbReference>
<dbReference type="EMBL" id="DF820466">
    <property type="protein sequence ID" value="GAK58069.1"/>
    <property type="molecule type" value="Genomic_DNA"/>
</dbReference>
<proteinExistence type="predicted"/>
<keyword evidence="5 6" id="KW-0472">Membrane</keyword>
<dbReference type="eggNOG" id="COG0697">
    <property type="taxonomic scope" value="Bacteria"/>
</dbReference>
<evidence type="ECO:0000256" key="4">
    <source>
        <dbReference type="ARBA" id="ARBA00022989"/>
    </source>
</evidence>
<dbReference type="PANTHER" id="PTHR32322:SF18">
    <property type="entry name" value="S-ADENOSYLMETHIONINE_S-ADENOSYLHOMOCYSTEINE TRANSPORTER"/>
    <property type="match status" value="1"/>
</dbReference>
<dbReference type="InterPro" id="IPR000620">
    <property type="entry name" value="EamA_dom"/>
</dbReference>
<name>A0A081C0G4_VECG1</name>
<feature type="transmembrane region" description="Helical" evidence="6">
    <location>
        <begin position="266"/>
        <end position="283"/>
    </location>
</feature>
<feature type="transmembrane region" description="Helical" evidence="6">
    <location>
        <begin position="153"/>
        <end position="169"/>
    </location>
</feature>
<dbReference type="Proteomes" id="UP000030661">
    <property type="component" value="Unassembled WGS sequence"/>
</dbReference>
<feature type="domain" description="EamA" evidence="7">
    <location>
        <begin position="150"/>
        <end position="283"/>
    </location>
</feature>
<dbReference type="AlphaFoldDB" id="A0A081C0G4"/>
<evidence type="ECO:0000256" key="2">
    <source>
        <dbReference type="ARBA" id="ARBA00022475"/>
    </source>
</evidence>
<evidence type="ECO:0000313" key="8">
    <source>
        <dbReference type="EMBL" id="GAK58069.1"/>
    </source>
</evidence>
<organism evidence="8">
    <name type="scientific">Vecturithrix granuli</name>
    <dbReference type="NCBI Taxonomy" id="1499967"/>
    <lineage>
        <taxon>Bacteria</taxon>
        <taxon>Candidatus Moduliflexota</taxon>
        <taxon>Candidatus Vecturitrichia</taxon>
        <taxon>Candidatus Vecturitrichales</taxon>
        <taxon>Candidatus Vecturitrichaceae</taxon>
        <taxon>Candidatus Vecturithrix</taxon>
    </lineage>
</organism>
<keyword evidence="3 6" id="KW-0812">Transmembrane</keyword>
<gene>
    <name evidence="8" type="ORF">U27_05042</name>
</gene>
<dbReference type="STRING" id="1499967.U27_05042"/>
<evidence type="ECO:0000313" key="9">
    <source>
        <dbReference type="Proteomes" id="UP000030661"/>
    </source>
</evidence>
<evidence type="ECO:0000256" key="5">
    <source>
        <dbReference type="ARBA" id="ARBA00023136"/>
    </source>
</evidence>
<feature type="transmembrane region" description="Helical" evidence="6">
    <location>
        <begin position="181"/>
        <end position="202"/>
    </location>
</feature>
<protein>
    <submittedName>
        <fullName evidence="8">Conserved hypothetical membrane protein</fullName>
    </submittedName>
</protein>
<evidence type="ECO:0000259" key="7">
    <source>
        <dbReference type="Pfam" id="PF00892"/>
    </source>
</evidence>
<dbReference type="Pfam" id="PF00892">
    <property type="entry name" value="EamA"/>
    <property type="match status" value="2"/>
</dbReference>
<keyword evidence="4 6" id="KW-1133">Transmembrane helix</keyword>
<evidence type="ECO:0000256" key="6">
    <source>
        <dbReference type="SAM" id="Phobius"/>
    </source>
</evidence>
<reference evidence="8" key="1">
    <citation type="journal article" date="2015" name="PeerJ">
        <title>First genomic representation of candidate bacterial phylum KSB3 points to enhanced environmental sensing as a trigger of wastewater bulking.</title>
        <authorList>
            <person name="Sekiguchi Y."/>
            <person name="Ohashi A."/>
            <person name="Parks D.H."/>
            <person name="Yamauchi T."/>
            <person name="Tyson G.W."/>
            <person name="Hugenholtz P."/>
        </authorList>
    </citation>
    <scope>NUCLEOTIDE SEQUENCE [LARGE SCALE GENOMIC DNA]</scope>
</reference>
<dbReference type="InterPro" id="IPR037185">
    <property type="entry name" value="EmrE-like"/>
</dbReference>
<keyword evidence="9" id="KW-1185">Reference proteome</keyword>
<dbReference type="InterPro" id="IPR050638">
    <property type="entry name" value="AA-Vitamin_Transporters"/>
</dbReference>